<dbReference type="PROSITE" id="PS51257">
    <property type="entry name" value="PROKAR_LIPOPROTEIN"/>
    <property type="match status" value="1"/>
</dbReference>
<evidence type="ECO:0000259" key="4">
    <source>
        <dbReference type="Pfam" id="PF25967"/>
    </source>
</evidence>
<evidence type="ECO:0000256" key="2">
    <source>
        <dbReference type="SAM" id="Coils"/>
    </source>
</evidence>
<dbReference type="Proteomes" id="UP000240572">
    <property type="component" value="Unassembled WGS sequence"/>
</dbReference>
<accession>A0A2P8D7T7</accession>
<dbReference type="Gene3D" id="2.40.420.20">
    <property type="match status" value="1"/>
</dbReference>
<feature type="domain" description="CzcB-like barrel-sandwich hybrid" evidence="5">
    <location>
        <begin position="60"/>
        <end position="200"/>
    </location>
</feature>
<organism evidence="6 7">
    <name type="scientific">Taibaiella chishuiensis</name>
    <dbReference type="NCBI Taxonomy" id="1434707"/>
    <lineage>
        <taxon>Bacteria</taxon>
        <taxon>Pseudomonadati</taxon>
        <taxon>Bacteroidota</taxon>
        <taxon>Chitinophagia</taxon>
        <taxon>Chitinophagales</taxon>
        <taxon>Chitinophagaceae</taxon>
        <taxon>Taibaiella</taxon>
    </lineage>
</organism>
<protein>
    <submittedName>
        <fullName evidence="6">Membrane fusion protein (Multidrug efflux system)</fullName>
    </submittedName>
</protein>
<dbReference type="InterPro" id="IPR058626">
    <property type="entry name" value="MdtA-like_b-barrel"/>
</dbReference>
<dbReference type="GO" id="GO:0030313">
    <property type="term" value="C:cell envelope"/>
    <property type="evidence" value="ECO:0007669"/>
    <property type="project" value="UniProtKB-SubCell"/>
</dbReference>
<evidence type="ECO:0000259" key="3">
    <source>
        <dbReference type="Pfam" id="PF25944"/>
    </source>
</evidence>
<dbReference type="Pfam" id="PF25944">
    <property type="entry name" value="Beta-barrel_RND"/>
    <property type="match status" value="1"/>
</dbReference>
<evidence type="ECO:0000256" key="1">
    <source>
        <dbReference type="ARBA" id="ARBA00009477"/>
    </source>
</evidence>
<dbReference type="Gene3D" id="2.40.30.170">
    <property type="match status" value="1"/>
</dbReference>
<gene>
    <name evidence="6" type="ORF">B0I18_102211</name>
</gene>
<dbReference type="GO" id="GO:0022857">
    <property type="term" value="F:transmembrane transporter activity"/>
    <property type="evidence" value="ECO:0007669"/>
    <property type="project" value="InterPro"/>
</dbReference>
<dbReference type="Gene3D" id="1.10.287.470">
    <property type="entry name" value="Helix hairpin bin"/>
    <property type="match status" value="1"/>
</dbReference>
<dbReference type="InterPro" id="IPR058627">
    <property type="entry name" value="MdtA-like_C"/>
</dbReference>
<dbReference type="SUPFAM" id="SSF111369">
    <property type="entry name" value="HlyD-like secretion proteins"/>
    <property type="match status" value="1"/>
</dbReference>
<keyword evidence="7" id="KW-1185">Reference proteome</keyword>
<dbReference type="Gene3D" id="2.40.50.100">
    <property type="match status" value="1"/>
</dbReference>
<comment type="similarity">
    <text evidence="1">Belongs to the membrane fusion protein (MFP) (TC 8.A.1) family.</text>
</comment>
<evidence type="ECO:0000259" key="5">
    <source>
        <dbReference type="Pfam" id="PF25973"/>
    </source>
</evidence>
<feature type="domain" description="Multidrug resistance protein MdtA-like beta-barrel" evidence="3">
    <location>
        <begin position="204"/>
        <end position="275"/>
    </location>
</feature>
<dbReference type="GO" id="GO:0005886">
    <property type="term" value="C:plasma membrane"/>
    <property type="evidence" value="ECO:0007669"/>
    <property type="project" value="TreeGrafter"/>
</dbReference>
<dbReference type="AlphaFoldDB" id="A0A2P8D7T7"/>
<comment type="caution">
    <text evidence="6">The sequence shown here is derived from an EMBL/GenBank/DDBJ whole genome shotgun (WGS) entry which is preliminary data.</text>
</comment>
<proteinExistence type="inferred from homology"/>
<dbReference type="PANTHER" id="PTHR30158:SF23">
    <property type="entry name" value="MULTIDRUG RESISTANCE PROTEIN MEXA"/>
    <property type="match status" value="1"/>
</dbReference>
<sequence length="365" mass="40490">MNKNYFIAVPALILVSACTDLNASRDNSAEPQSYPVISVIEKDTALHAQYVADIQARKNVEIYARVPGILEHIHVDEGETVRKGQLLFTINDDELQIALSKANAAWNNAKADAHVAEVELQRVQTLVHKKIISKTEQELAEAKLNALKAKIEEALSEKQTVLKRLSYTRIHSPFDGVIDRLPLKEGSFLPENTQLTTISDIHSMLAYFKVSESEYLKLMQEGRDSTMAASVSLVLADGSLYPYPGKIETYGSEIDDNTGSVTFRADFPNPRKMLKHGASGTLIIGRPNARVLMVPQKSVLEIQDKNYVYVLGADNTVQMKNFEPSSRINGYYIVESGLTAKDKILYEGVQSIRSGQKISPVAPRL</sequence>
<evidence type="ECO:0000313" key="7">
    <source>
        <dbReference type="Proteomes" id="UP000240572"/>
    </source>
</evidence>
<reference evidence="6 7" key="1">
    <citation type="submission" date="2018-03" db="EMBL/GenBank/DDBJ databases">
        <title>Genomic Encyclopedia of Type Strains, Phase III (KMG-III): the genomes of soil and plant-associated and newly described type strains.</title>
        <authorList>
            <person name="Whitman W."/>
        </authorList>
    </citation>
    <scope>NUCLEOTIDE SEQUENCE [LARGE SCALE GENOMIC DNA]</scope>
    <source>
        <strain evidence="6 7">CGMCC 1.12700</strain>
    </source>
</reference>
<name>A0A2P8D7T7_9BACT</name>
<dbReference type="Pfam" id="PF25967">
    <property type="entry name" value="RND-MFP_C"/>
    <property type="match status" value="1"/>
</dbReference>
<dbReference type="InterPro" id="IPR006143">
    <property type="entry name" value="RND_pump_MFP"/>
</dbReference>
<feature type="domain" description="Multidrug resistance protein MdtA-like C-terminal permuted SH3" evidence="4">
    <location>
        <begin position="291"/>
        <end position="350"/>
    </location>
</feature>
<dbReference type="RefSeq" id="WP_106522259.1">
    <property type="nucleotide sequence ID" value="NZ_PYGD01000002.1"/>
</dbReference>
<evidence type="ECO:0000313" key="6">
    <source>
        <dbReference type="EMBL" id="PSK93241.1"/>
    </source>
</evidence>
<dbReference type="EMBL" id="PYGD01000002">
    <property type="protein sequence ID" value="PSK93241.1"/>
    <property type="molecule type" value="Genomic_DNA"/>
</dbReference>
<feature type="coiled-coil region" evidence="2">
    <location>
        <begin position="132"/>
        <end position="164"/>
    </location>
</feature>
<dbReference type="PANTHER" id="PTHR30158">
    <property type="entry name" value="ACRA/E-RELATED COMPONENT OF DRUG EFFLUX TRANSPORTER"/>
    <property type="match status" value="1"/>
</dbReference>
<dbReference type="GO" id="GO:0046677">
    <property type="term" value="P:response to antibiotic"/>
    <property type="evidence" value="ECO:0007669"/>
    <property type="project" value="TreeGrafter"/>
</dbReference>
<dbReference type="InterPro" id="IPR058647">
    <property type="entry name" value="BSH_CzcB-like"/>
</dbReference>
<keyword evidence="2" id="KW-0175">Coiled coil</keyword>
<dbReference type="Pfam" id="PF25973">
    <property type="entry name" value="BSH_CzcB"/>
    <property type="match status" value="1"/>
</dbReference>
<dbReference type="NCBIfam" id="TIGR01730">
    <property type="entry name" value="RND_mfp"/>
    <property type="match status" value="1"/>
</dbReference>
<dbReference type="OrthoDB" id="9801814at2"/>